<dbReference type="InterPro" id="IPR036388">
    <property type="entry name" value="WH-like_DNA-bd_sf"/>
</dbReference>
<dbReference type="SUPFAM" id="SSF48008">
    <property type="entry name" value="GntR ligand-binding domain-like"/>
    <property type="match status" value="1"/>
</dbReference>
<keyword evidence="3" id="KW-0238">DNA-binding</keyword>
<dbReference type="InterPro" id="IPR011711">
    <property type="entry name" value="GntR_C"/>
</dbReference>
<dbReference type="InterPro" id="IPR000524">
    <property type="entry name" value="Tscrpt_reg_HTH_GntR"/>
</dbReference>
<dbReference type="Gene3D" id="1.10.10.10">
    <property type="entry name" value="Winged helix-like DNA-binding domain superfamily/Winged helix DNA-binding domain"/>
    <property type="match status" value="1"/>
</dbReference>
<sequence>MKSRHGQWLTVLKKSAKADRAQAQIAATLHQPRPPRTTAQTKLQVRTPLPFQPVQSYTRVRIADVVADQVRALITSGALLPGQRLPAERDLAEQLNVSRPSLREALIRLESDGFIRAVARGGFEVSDVTAPLVSAPLAALLSQHPRASADVLELRHGLESLATAYAAERATDTDLARIAAAFQALKTAAIEPKRTRIAEHDAAFHLAIADATHNLALAHVMHGLHELVRESMLTSHRLVDYDDQVEADLLAQHQAIFDAIIARDSQRARDAAGAHLDYVRTLYRDRPLKPEAPRQSAKNHNPETTQ</sequence>
<evidence type="ECO:0000256" key="5">
    <source>
        <dbReference type="ARBA" id="ARBA00037357"/>
    </source>
</evidence>
<feature type="domain" description="HTH gntR-type" evidence="8">
    <location>
        <begin position="60"/>
        <end position="128"/>
    </location>
</feature>
<dbReference type="SMART" id="SM00895">
    <property type="entry name" value="FCD"/>
    <property type="match status" value="1"/>
</dbReference>
<dbReference type="GO" id="GO:0003677">
    <property type="term" value="F:DNA binding"/>
    <property type="evidence" value="ECO:0007669"/>
    <property type="project" value="UniProtKB-KW"/>
</dbReference>
<evidence type="ECO:0000256" key="6">
    <source>
        <dbReference type="ARBA" id="ARBA00039592"/>
    </source>
</evidence>
<dbReference type="PANTHER" id="PTHR43537">
    <property type="entry name" value="TRANSCRIPTIONAL REGULATOR, GNTR FAMILY"/>
    <property type="match status" value="1"/>
</dbReference>
<dbReference type="PANTHER" id="PTHR43537:SF34">
    <property type="entry name" value="PYRUVATE DEHYDROGENASE COMPLEX REPRESSOR"/>
    <property type="match status" value="1"/>
</dbReference>
<accession>A0A158GIN1</accession>
<evidence type="ECO:0000256" key="1">
    <source>
        <dbReference type="ARBA" id="ARBA00022491"/>
    </source>
</evidence>
<dbReference type="Gene3D" id="1.20.120.530">
    <property type="entry name" value="GntR ligand-binding domain-like"/>
    <property type="match status" value="1"/>
</dbReference>
<dbReference type="SUPFAM" id="SSF46785">
    <property type="entry name" value="Winged helix' DNA-binding domain"/>
    <property type="match status" value="1"/>
</dbReference>
<evidence type="ECO:0000256" key="3">
    <source>
        <dbReference type="ARBA" id="ARBA00023125"/>
    </source>
</evidence>
<evidence type="ECO:0000256" key="7">
    <source>
        <dbReference type="SAM" id="MobiDB-lite"/>
    </source>
</evidence>
<feature type="compositionally biased region" description="Polar residues" evidence="7">
    <location>
        <begin position="296"/>
        <end position="306"/>
    </location>
</feature>
<proteinExistence type="predicted"/>
<protein>
    <recommendedName>
        <fullName evidence="6">Pyruvate dehydrogenase complex repressor</fullName>
    </recommendedName>
</protein>
<keyword evidence="4" id="KW-0804">Transcription</keyword>
<dbReference type="Proteomes" id="UP000054893">
    <property type="component" value="Unassembled WGS sequence"/>
</dbReference>
<dbReference type="InterPro" id="IPR036390">
    <property type="entry name" value="WH_DNA-bd_sf"/>
</dbReference>
<evidence type="ECO:0000313" key="9">
    <source>
        <dbReference type="EMBL" id="SAL31701.1"/>
    </source>
</evidence>
<gene>
    <name evidence="9" type="ORF">AWB64_02879</name>
</gene>
<keyword evidence="2" id="KW-0805">Transcription regulation</keyword>
<dbReference type="AlphaFoldDB" id="A0A158GIN1"/>
<comment type="function">
    <text evidence="5">Transcriptional repressor for the pyruvate dehydrogenase complex genes aceEF and lpd.</text>
</comment>
<evidence type="ECO:0000313" key="10">
    <source>
        <dbReference type="Proteomes" id="UP000054893"/>
    </source>
</evidence>
<dbReference type="SMART" id="SM00345">
    <property type="entry name" value="HTH_GNTR"/>
    <property type="match status" value="1"/>
</dbReference>
<evidence type="ECO:0000256" key="4">
    <source>
        <dbReference type="ARBA" id="ARBA00023163"/>
    </source>
</evidence>
<dbReference type="PROSITE" id="PS50949">
    <property type="entry name" value="HTH_GNTR"/>
    <property type="match status" value="1"/>
</dbReference>
<feature type="region of interest" description="Disordered" evidence="7">
    <location>
        <begin position="285"/>
        <end position="306"/>
    </location>
</feature>
<dbReference type="EMBL" id="FCOC02000007">
    <property type="protein sequence ID" value="SAL31701.1"/>
    <property type="molecule type" value="Genomic_DNA"/>
</dbReference>
<dbReference type="Pfam" id="PF07729">
    <property type="entry name" value="FCD"/>
    <property type="match status" value="1"/>
</dbReference>
<keyword evidence="1" id="KW-0678">Repressor</keyword>
<dbReference type="InterPro" id="IPR008920">
    <property type="entry name" value="TF_FadR/GntR_C"/>
</dbReference>
<organism evidence="9 10">
    <name type="scientific">Caballeronia sordidicola</name>
    <name type="common">Burkholderia sordidicola</name>
    <dbReference type="NCBI Taxonomy" id="196367"/>
    <lineage>
        <taxon>Bacteria</taxon>
        <taxon>Pseudomonadati</taxon>
        <taxon>Pseudomonadota</taxon>
        <taxon>Betaproteobacteria</taxon>
        <taxon>Burkholderiales</taxon>
        <taxon>Burkholderiaceae</taxon>
        <taxon>Caballeronia</taxon>
    </lineage>
</organism>
<evidence type="ECO:0000256" key="2">
    <source>
        <dbReference type="ARBA" id="ARBA00023015"/>
    </source>
</evidence>
<dbReference type="GO" id="GO:0003700">
    <property type="term" value="F:DNA-binding transcription factor activity"/>
    <property type="evidence" value="ECO:0007669"/>
    <property type="project" value="InterPro"/>
</dbReference>
<dbReference type="Pfam" id="PF00392">
    <property type="entry name" value="GntR"/>
    <property type="match status" value="1"/>
</dbReference>
<reference evidence="9 10" key="1">
    <citation type="submission" date="2016-01" db="EMBL/GenBank/DDBJ databases">
        <authorList>
            <person name="Oliw E.H."/>
        </authorList>
    </citation>
    <scope>NUCLEOTIDE SEQUENCE [LARGE SCALE GENOMIC DNA]</scope>
    <source>
        <strain evidence="9">LMG 22029</strain>
    </source>
</reference>
<name>A0A158GIN1_CABSO</name>
<dbReference type="OrthoDB" id="5450856at2"/>
<dbReference type="CDD" id="cd07377">
    <property type="entry name" value="WHTH_GntR"/>
    <property type="match status" value="1"/>
</dbReference>
<dbReference type="PRINTS" id="PR00035">
    <property type="entry name" value="HTHGNTR"/>
</dbReference>
<evidence type="ECO:0000259" key="8">
    <source>
        <dbReference type="PROSITE" id="PS50949"/>
    </source>
</evidence>